<evidence type="ECO:0000313" key="3">
    <source>
        <dbReference type="Proteomes" id="UP000029554"/>
    </source>
</evidence>
<name>A0A095SSF8_9FLAO</name>
<feature type="transmembrane region" description="Helical" evidence="1">
    <location>
        <begin position="12"/>
        <end position="29"/>
    </location>
</feature>
<gene>
    <name evidence="2" type="ORF">LG45_10525</name>
</gene>
<dbReference type="EMBL" id="JRHH01000004">
    <property type="protein sequence ID" value="KGD67566.1"/>
    <property type="molecule type" value="Genomic_DNA"/>
</dbReference>
<keyword evidence="1" id="KW-1133">Transmembrane helix</keyword>
<keyword evidence="1" id="KW-0472">Membrane</keyword>
<dbReference type="Proteomes" id="UP000029554">
    <property type="component" value="Unassembled WGS sequence"/>
</dbReference>
<dbReference type="AlphaFoldDB" id="A0A095SSF8"/>
<proteinExistence type="predicted"/>
<keyword evidence="3" id="KW-1185">Reference proteome</keyword>
<organism evidence="2 3">
    <name type="scientific">Flavobacterium aquatile LMG 4008 = ATCC 11947</name>
    <dbReference type="NCBI Taxonomy" id="1453498"/>
    <lineage>
        <taxon>Bacteria</taxon>
        <taxon>Pseudomonadati</taxon>
        <taxon>Bacteroidota</taxon>
        <taxon>Flavobacteriia</taxon>
        <taxon>Flavobacteriales</taxon>
        <taxon>Flavobacteriaceae</taxon>
        <taxon>Flavobacterium</taxon>
    </lineage>
</organism>
<evidence type="ECO:0000256" key="1">
    <source>
        <dbReference type="SAM" id="Phobius"/>
    </source>
</evidence>
<reference evidence="2 3" key="1">
    <citation type="submission" date="2014-09" db="EMBL/GenBank/DDBJ databases">
        <title>Whole Genome Shotgun of Flavobacterium aquatile LMG 4008.</title>
        <authorList>
            <person name="Gale A.N."/>
            <person name="Pipes S.E."/>
            <person name="Newman J.D."/>
        </authorList>
    </citation>
    <scope>NUCLEOTIDE SEQUENCE [LARGE SCALE GENOMIC DNA]</scope>
    <source>
        <strain evidence="2 3">LMG 4008</strain>
    </source>
</reference>
<keyword evidence="1" id="KW-0812">Transmembrane</keyword>
<evidence type="ECO:0000313" key="2">
    <source>
        <dbReference type="EMBL" id="KGD67566.1"/>
    </source>
</evidence>
<protein>
    <submittedName>
        <fullName evidence="2">Uncharacterized protein</fullName>
    </submittedName>
</protein>
<comment type="caution">
    <text evidence="2">The sequence shown here is derived from an EMBL/GenBank/DDBJ whole genome shotgun (WGS) entry which is preliminary data.</text>
</comment>
<accession>A0A095SSF8</accession>
<sequence length="80" mass="9388">MNRKITTSFIKKIYIVLAFGIVFKHFYLVTNGLDNKLVAGIIKPTQVSIDYFTNSIVAIIMILSFFYFLYNVKFRIRSIR</sequence>
<feature type="transmembrane region" description="Helical" evidence="1">
    <location>
        <begin position="49"/>
        <end position="70"/>
    </location>
</feature>